<name>A0A0X1L4W9_VIBCO</name>
<keyword evidence="7 9" id="KW-0456">Lyase</keyword>
<organism evidence="13">
    <name type="scientific">Vibrio cholerae (strain MO10)</name>
    <dbReference type="NCBI Taxonomy" id="345072"/>
    <lineage>
        <taxon>Bacteria</taxon>
        <taxon>Pseudomonadati</taxon>
        <taxon>Pseudomonadota</taxon>
        <taxon>Gammaproteobacteria</taxon>
        <taxon>Vibrionales</taxon>
        <taxon>Vibrionaceae</taxon>
        <taxon>Vibrio</taxon>
    </lineage>
</organism>
<evidence type="ECO:0000259" key="12">
    <source>
        <dbReference type="Pfam" id="PF24877"/>
    </source>
</evidence>
<dbReference type="EMBL" id="DS990140">
    <property type="protein sequence ID" value="EET25544.1"/>
    <property type="molecule type" value="Genomic_DNA"/>
</dbReference>
<dbReference type="Proteomes" id="UP000004687">
    <property type="component" value="Unassembled WGS sequence"/>
</dbReference>
<dbReference type="EC" id="4.2.1.12" evidence="9 10"/>
<gene>
    <name evidence="9" type="primary">edd</name>
    <name evidence="13" type="ORF">VchoM_03571</name>
</gene>
<dbReference type="AlphaFoldDB" id="A0A0X1L4W9"/>
<dbReference type="PANTHER" id="PTHR43661:SF1">
    <property type="entry name" value="PHOSPHOGLUCONATE DEHYDRATASE"/>
    <property type="match status" value="1"/>
</dbReference>
<dbReference type="PANTHER" id="PTHR43661">
    <property type="entry name" value="D-XYLONATE DEHYDRATASE"/>
    <property type="match status" value="1"/>
</dbReference>
<comment type="catalytic activity">
    <reaction evidence="9">
        <text>6-phospho-D-gluconate = 2-dehydro-3-deoxy-6-phospho-D-gluconate + H2O</text>
        <dbReference type="Rhea" id="RHEA:17277"/>
        <dbReference type="ChEBI" id="CHEBI:15377"/>
        <dbReference type="ChEBI" id="CHEBI:57569"/>
        <dbReference type="ChEBI" id="CHEBI:58759"/>
        <dbReference type="EC" id="4.2.1.12"/>
    </reaction>
</comment>
<dbReference type="InterPro" id="IPR004786">
    <property type="entry name" value="6-phosphgluc_deHydtase"/>
</dbReference>
<evidence type="ECO:0000256" key="6">
    <source>
        <dbReference type="ARBA" id="ARBA00023064"/>
    </source>
</evidence>
<evidence type="ECO:0000256" key="1">
    <source>
        <dbReference type="ARBA" id="ARBA00006486"/>
    </source>
</evidence>
<keyword evidence="2 9" id="KW-0004">4Fe-4S</keyword>
<dbReference type="HOGENOM" id="CLU_014271_1_2_6"/>
<dbReference type="InterPro" id="IPR056740">
    <property type="entry name" value="ILV_EDD_C"/>
</dbReference>
<dbReference type="InterPro" id="IPR037237">
    <property type="entry name" value="IlvD/EDD_N"/>
</dbReference>
<feature type="domain" description="Dihydroxy-acid/6-phosphogluconate dehydratase C-terminal" evidence="12">
    <location>
        <begin position="424"/>
        <end position="614"/>
    </location>
</feature>
<comment type="function">
    <text evidence="9">Catalyzes the dehydration of 6-phospho-D-gluconate to 2-dehydro-3-deoxy-6-phospho-D-gluconate.</text>
</comment>
<comment type="cofactor">
    <cofactor evidence="9">
        <name>[4Fe-4S] cluster</name>
        <dbReference type="ChEBI" id="CHEBI:49883"/>
    </cofactor>
    <text evidence="9">Binds 1 [4Fe-4S] cluster.</text>
</comment>
<dbReference type="HAMAP" id="MF_02094">
    <property type="entry name" value="Edd"/>
    <property type="match status" value="1"/>
</dbReference>
<evidence type="ECO:0000256" key="7">
    <source>
        <dbReference type="ARBA" id="ARBA00023239"/>
    </source>
</evidence>
<proteinExistence type="inferred from homology"/>
<dbReference type="NCBIfam" id="TIGR01196">
    <property type="entry name" value="edd"/>
    <property type="match status" value="1"/>
</dbReference>
<dbReference type="SUPFAM" id="SSF52016">
    <property type="entry name" value="LeuD/IlvD-like"/>
    <property type="match status" value="1"/>
</dbReference>
<dbReference type="PROSITE" id="PS00887">
    <property type="entry name" value="ILVD_EDD_2"/>
    <property type="match status" value="1"/>
</dbReference>
<dbReference type="Pfam" id="PF24877">
    <property type="entry name" value="ILV_EDD_C"/>
    <property type="match status" value="1"/>
</dbReference>
<dbReference type="Pfam" id="PF00920">
    <property type="entry name" value="ILVD_EDD_N"/>
    <property type="match status" value="1"/>
</dbReference>
<evidence type="ECO:0000256" key="10">
    <source>
        <dbReference type="NCBIfam" id="TIGR01196"/>
    </source>
</evidence>
<keyword evidence="8 9" id="KW-0119">Carbohydrate metabolism</keyword>
<dbReference type="GO" id="GO:0051539">
    <property type="term" value="F:4 iron, 4 sulfur cluster binding"/>
    <property type="evidence" value="ECO:0007669"/>
    <property type="project" value="UniProtKB-UniRule"/>
</dbReference>
<comment type="pathway">
    <text evidence="9">Carbohydrate metabolism; Entner-Doudoroff pathway.</text>
</comment>
<reference evidence="13" key="1">
    <citation type="submission" date="2005-09" db="EMBL/GenBank/DDBJ databases">
        <title>Annotation of Vibrio cholerae MO10.</title>
        <authorList>
            <person name="Colwell R."/>
            <person name="Grim C.J."/>
            <person name="Young S."/>
            <person name="Jaffe D."/>
            <person name="Gnerre S."/>
            <person name="Berlin A."/>
            <person name="Heiman D."/>
            <person name="Hepburn T."/>
            <person name="Shea T."/>
            <person name="Sykes S."/>
            <person name="Yandava C."/>
            <person name="Alvarado L."/>
            <person name="Kodira C."/>
            <person name="Borodovsky M."/>
            <person name="Heidelberg J."/>
            <person name="Lander E."/>
            <person name="Galagan J."/>
            <person name="Nusbaum C."/>
            <person name="Birren B."/>
        </authorList>
    </citation>
    <scope>NUCLEOTIDE SEQUENCE [LARGE SCALE GENOMIC DNA]</scope>
    <source>
        <strain evidence="13">MO10</strain>
    </source>
</reference>
<dbReference type="PROSITE" id="PS00886">
    <property type="entry name" value="ILVD_EDD_1"/>
    <property type="match status" value="1"/>
</dbReference>
<evidence type="ECO:0000313" key="13">
    <source>
        <dbReference type="EMBL" id="EET25544.1"/>
    </source>
</evidence>
<dbReference type="UniPathway" id="UPA00226"/>
<accession>A0A0X1L4W9</accession>
<dbReference type="GO" id="GO:0009255">
    <property type="term" value="P:Entner-Doudoroff pathway through 6-phosphogluconate"/>
    <property type="evidence" value="ECO:0007669"/>
    <property type="project" value="UniProtKB-UniRule"/>
</dbReference>
<feature type="binding site" evidence="9">
    <location>
        <position position="175"/>
    </location>
    <ligand>
        <name>[4Fe-4S] cluster</name>
        <dbReference type="ChEBI" id="CHEBI:49883"/>
    </ligand>
</feature>
<dbReference type="InterPro" id="IPR020558">
    <property type="entry name" value="DiOHA_6PGluconate_deHydtase_CS"/>
</dbReference>
<reference evidence="13" key="2">
    <citation type="submission" date="2008-07" db="EMBL/GenBank/DDBJ databases">
        <authorList>
            <consortium name="Broad Institute Genome Sequencing Platform"/>
            <person name="Colwell R."/>
            <person name="Grim C.J."/>
            <person name="Young S."/>
            <person name="Jaffe D."/>
            <person name="Gnerre S."/>
            <person name="Berlin A."/>
            <person name="Heiman D."/>
            <person name="Hepburn T."/>
            <person name="Shea T."/>
            <person name="Sykes S."/>
            <person name="Alvarado L."/>
            <person name="Kodira C."/>
            <person name="Heidelberg J."/>
            <person name="Lander E."/>
            <person name="Galagan J."/>
            <person name="Nusbaum C."/>
            <person name="Birren B."/>
        </authorList>
    </citation>
    <scope>NUCLEOTIDE SEQUENCE [LARGE SCALE GENOMIC DNA]</scope>
    <source>
        <strain evidence="13">MO10</strain>
    </source>
</reference>
<evidence type="ECO:0000259" key="11">
    <source>
        <dbReference type="Pfam" id="PF00920"/>
    </source>
</evidence>
<evidence type="ECO:0000256" key="4">
    <source>
        <dbReference type="ARBA" id="ARBA00023004"/>
    </source>
</evidence>
<dbReference type="Gene3D" id="3.50.30.80">
    <property type="entry name" value="IlvD/EDD C-terminal domain-like"/>
    <property type="match status" value="1"/>
</dbReference>
<evidence type="ECO:0000256" key="8">
    <source>
        <dbReference type="ARBA" id="ARBA00023277"/>
    </source>
</evidence>
<sequence>MFSTGSGELCDSSAARAGGSMIHPILAKVTQNLTERSREARAAFIARSQAQEKAGKGRTSLSCGNLAHAVAASCSTEKKAILDFTRSNVAIVTSYNDMLSAHQPYQHYPDRIKMVLAEYGHTAQVAGGVPAMCDGVTQGQPGMDMSLFSRDLIAQATALSLSHNVFDATLLLGICDKIAPGQLMGALSYAHLPTAFMPAGLMATGISNEEKVDIRQKYAAGEVGKDALLNMECQAYHAPGTCTFYGTANTNQLVFEAMGLMLPGSAFVHPHSALRQALNDDATVKIASMTQGSAQYRPLYQVVTEKSLLNGIVALLASGGSTNHTIHMLAVARAAGILLTWQDISDLSDVVPLLAKVYPNGPADMNAFQQAGGVPALMKRLHESKLLHSDVTPVFGEFRDQLTLPELVDGELCWKACEGTRDAQVIAASGECFQTTGGTKMLNGNLGRAVIKVSAVKEEQRIIEAPAVVFQCQHQVEAAYQRGELNKDCIVVVTHNGPAANGMPELHKLMPILGNVQKAGFKVALVTDGRLSGASGKIPSAIHVSPEAVRGGAIGLVRDGDLLRLDCTTGTLENLTDMSHRQALALDTERDQQMWGRELFKVMRQAVSSAEQGASFIV</sequence>
<dbReference type="InterPro" id="IPR000581">
    <property type="entry name" value="ILV_EDD_N"/>
</dbReference>
<feature type="domain" description="Dihydroxy-acid/6-phosphogluconate dehydratase N-terminal" evidence="11">
    <location>
        <begin position="86"/>
        <end position="397"/>
    </location>
</feature>
<dbReference type="GO" id="GO:0046872">
    <property type="term" value="F:metal ion binding"/>
    <property type="evidence" value="ECO:0007669"/>
    <property type="project" value="UniProtKB-KW"/>
</dbReference>
<keyword evidence="3 9" id="KW-0479">Metal-binding</keyword>
<keyword evidence="5 9" id="KW-0411">Iron-sulfur</keyword>
<comment type="similarity">
    <text evidence="1 9">Belongs to the IlvD/Edd family.</text>
</comment>
<feature type="binding site" evidence="9">
    <location>
        <position position="242"/>
    </location>
    <ligand>
        <name>[4Fe-4S] cluster</name>
        <dbReference type="ChEBI" id="CHEBI:49883"/>
    </ligand>
</feature>
<dbReference type="GO" id="GO:0005829">
    <property type="term" value="C:cytosol"/>
    <property type="evidence" value="ECO:0007669"/>
    <property type="project" value="TreeGrafter"/>
</dbReference>
<keyword evidence="4 9" id="KW-0408">Iron</keyword>
<evidence type="ECO:0000256" key="3">
    <source>
        <dbReference type="ARBA" id="ARBA00022723"/>
    </source>
</evidence>
<dbReference type="GO" id="GO:0019521">
    <property type="term" value="P:D-gluconate metabolic process"/>
    <property type="evidence" value="ECO:0007669"/>
    <property type="project" value="UniProtKB-KW"/>
</dbReference>
<evidence type="ECO:0000256" key="9">
    <source>
        <dbReference type="HAMAP-Rule" id="MF_02094"/>
    </source>
</evidence>
<protein>
    <recommendedName>
        <fullName evidence="9 10">Phosphogluconate dehydratase</fullName>
        <ecNumber evidence="9 10">4.2.1.12</ecNumber>
    </recommendedName>
</protein>
<dbReference type="InterPro" id="IPR042096">
    <property type="entry name" value="Dihydro-acid_dehy_C"/>
</dbReference>
<evidence type="ECO:0000256" key="2">
    <source>
        <dbReference type="ARBA" id="ARBA00022485"/>
    </source>
</evidence>
<dbReference type="SUPFAM" id="SSF143975">
    <property type="entry name" value="IlvD/EDD N-terminal domain-like"/>
    <property type="match status" value="1"/>
</dbReference>
<evidence type="ECO:0000256" key="5">
    <source>
        <dbReference type="ARBA" id="ARBA00023014"/>
    </source>
</evidence>
<keyword evidence="6 9" id="KW-0311">Gluconate utilization</keyword>
<dbReference type="GO" id="GO:0004456">
    <property type="term" value="F:phosphogluconate dehydratase activity"/>
    <property type="evidence" value="ECO:0007669"/>
    <property type="project" value="UniProtKB-UniRule"/>
</dbReference>